<organism evidence="2 3">
    <name type="scientific">Hondaea fermentalgiana</name>
    <dbReference type="NCBI Taxonomy" id="2315210"/>
    <lineage>
        <taxon>Eukaryota</taxon>
        <taxon>Sar</taxon>
        <taxon>Stramenopiles</taxon>
        <taxon>Bigyra</taxon>
        <taxon>Labyrinthulomycetes</taxon>
        <taxon>Thraustochytrida</taxon>
        <taxon>Thraustochytriidae</taxon>
        <taxon>Hondaea</taxon>
    </lineage>
</organism>
<dbReference type="AlphaFoldDB" id="A0A2R5FYR3"/>
<gene>
    <name evidence="2" type="ORF">FCC1311_000902</name>
</gene>
<dbReference type="EMBL" id="BEYU01000001">
    <property type="protein sequence ID" value="GBG23870.1"/>
    <property type="molecule type" value="Genomic_DNA"/>
</dbReference>
<evidence type="ECO:0000256" key="1">
    <source>
        <dbReference type="SAM" id="Phobius"/>
    </source>
</evidence>
<protein>
    <submittedName>
        <fullName evidence="2">Uncharacterized protein</fullName>
    </submittedName>
</protein>
<dbReference type="OrthoDB" id="514977at2759"/>
<comment type="caution">
    <text evidence="2">The sequence shown here is derived from an EMBL/GenBank/DDBJ whole genome shotgun (WGS) entry which is preliminary data.</text>
</comment>
<evidence type="ECO:0000313" key="3">
    <source>
        <dbReference type="Proteomes" id="UP000241890"/>
    </source>
</evidence>
<accession>A0A2R5FYR3</accession>
<keyword evidence="1" id="KW-0472">Membrane</keyword>
<feature type="transmembrane region" description="Helical" evidence="1">
    <location>
        <begin position="29"/>
        <end position="52"/>
    </location>
</feature>
<keyword evidence="3" id="KW-1185">Reference proteome</keyword>
<name>A0A2R5FYR3_9STRA</name>
<reference evidence="2 3" key="1">
    <citation type="submission" date="2017-12" db="EMBL/GenBank/DDBJ databases">
        <title>Sequencing, de novo assembly and annotation of complete genome of a new Thraustochytrid species, strain FCC1311.</title>
        <authorList>
            <person name="Sedici K."/>
            <person name="Godart F."/>
            <person name="Aiese Cigliano R."/>
            <person name="Sanseverino W."/>
            <person name="Barakat M."/>
            <person name="Ortet P."/>
            <person name="Marechal E."/>
            <person name="Cagnac O."/>
            <person name="Amato A."/>
        </authorList>
    </citation>
    <scope>NUCLEOTIDE SEQUENCE [LARGE SCALE GENOMIC DNA]</scope>
</reference>
<keyword evidence="1" id="KW-1133">Transmembrane helix</keyword>
<dbReference type="InParanoid" id="A0A2R5FYR3"/>
<sequence length="417" mass="48068">MRRNGSMLPLSRSPKTKAMRKRLVLAGKLRSTFVLSIMVLCIYLLLIEYRFWTTIPRSEISAQRALAMLHDQDVRPLYRDADVTPSLALQYISTTHRPTRSHGVKWKTNQREEWCEPRDVIYNWNPLWVDEGTIPPAPFDASDPPTWWTQQELAAVHGRYLIIIAAGDNSSHAVPEDPWAQADGVDLAVIYFGSDKAIAARYKESATYFLQSTGIKWQVYRKFLPSIDWSQYEYIWMPDDDVRMSSESVVRMFRIAAAHDIRLGQPALHPENIHYAHLRAKPGKALHYVNFVEIMAPFLRVDAFAYILPTIMSKHTNVGWGLDWLWVHLLRWPPMAAIDATPARHVGSQNTMRKGGIYETFKISPYKEFDMTLRMFGCQPFNKRDLGFDVDILQVDEVVAAYEEKMKTLQRNAAPLL</sequence>
<proteinExistence type="predicted"/>
<keyword evidence="1" id="KW-0812">Transmembrane</keyword>
<dbReference type="Proteomes" id="UP000241890">
    <property type="component" value="Unassembled WGS sequence"/>
</dbReference>
<evidence type="ECO:0000313" key="2">
    <source>
        <dbReference type="EMBL" id="GBG23870.1"/>
    </source>
</evidence>